<dbReference type="PANTHER" id="PTHR30108">
    <property type="entry name" value="3-OCTAPRENYL-4-HYDROXYBENZOATE CARBOXY-LYASE-RELATED"/>
    <property type="match status" value="1"/>
</dbReference>
<evidence type="ECO:0000259" key="1">
    <source>
        <dbReference type="Pfam" id="PF01977"/>
    </source>
</evidence>
<dbReference type="RefSeq" id="WP_345250637.1">
    <property type="nucleotide sequence ID" value="NZ_BAABFO010000014.1"/>
</dbReference>
<dbReference type="InterPro" id="IPR049383">
    <property type="entry name" value="UbiD-like_N"/>
</dbReference>
<accession>A0ABP8H8K4</accession>
<feature type="domain" description="3-octaprenyl-4-hydroxybenzoate carboxy-lyase-like N-terminal" evidence="2">
    <location>
        <begin position="10"/>
        <end position="85"/>
    </location>
</feature>
<dbReference type="Pfam" id="PF20695">
    <property type="entry name" value="UbiD_N"/>
    <property type="match status" value="1"/>
</dbReference>
<evidence type="ECO:0000313" key="5">
    <source>
        <dbReference type="Proteomes" id="UP001501671"/>
    </source>
</evidence>
<dbReference type="Gene3D" id="3.40.1670.10">
    <property type="entry name" value="UbiD C-terminal domain-like"/>
    <property type="match status" value="1"/>
</dbReference>
<name>A0ABP8H8K4_9BURK</name>
<gene>
    <name evidence="4" type="ORF">GCM10023144_29660</name>
</gene>
<evidence type="ECO:0000259" key="3">
    <source>
        <dbReference type="Pfam" id="PF20696"/>
    </source>
</evidence>
<sequence>MTYTDLRQWLQHLEATGRLAVAKEGIGLEHRLAAVAKALDGSQAVYFPRPGGMDIPVVSGFLSSRAWIAEAMGVSQSELLPHFLAAAARPLPWREVGQDEAPCQQVVIRGRDLRDLRELLPVPVHSEHDSGPYLTGALVVARNPSTGVQNASMHRIQVTDADRLGICMLPRHLWQFYKEAESRDQALDIAIVIGIDPLTLLASQAIVPLDFDEFHIAGALHGRPLPMVKCLTSEVRVPAASEIVIEGRILPGVRAAEGPFGEFPRYYSAREEREVIAVDCVTHRRAPLYHTIVPAELEHLLLGAIPREATLLAQLQRSFPNVLDVHLSTGGVGRYHLFVKIRKTHEGQPRNVICAALGAHYDIKHVVVLDDDIDIHRPQQVEWAIATRFQADRDLLVVPGAQGSLLDPSTTVGRQAGAQAAAHSVGTSAKMGLDATRPMAYDQHIFTRVAIPGEREVDLGAEIAAGGRVEWDADTAAARR</sequence>
<dbReference type="PANTHER" id="PTHR30108:SF17">
    <property type="entry name" value="FERULIC ACID DECARBOXYLASE 1"/>
    <property type="match status" value="1"/>
</dbReference>
<dbReference type="InterPro" id="IPR002830">
    <property type="entry name" value="UbiD"/>
</dbReference>
<feature type="domain" description="3-octaprenyl-4-hydroxybenzoate carboxy-lyase-like C-terminal" evidence="3">
    <location>
        <begin position="302"/>
        <end position="435"/>
    </location>
</feature>
<keyword evidence="5" id="KW-1185">Reference proteome</keyword>
<reference evidence="5" key="1">
    <citation type="journal article" date="2019" name="Int. J. Syst. Evol. Microbiol.">
        <title>The Global Catalogue of Microorganisms (GCM) 10K type strain sequencing project: providing services to taxonomists for standard genome sequencing and annotation.</title>
        <authorList>
            <consortium name="The Broad Institute Genomics Platform"/>
            <consortium name="The Broad Institute Genome Sequencing Center for Infectious Disease"/>
            <person name="Wu L."/>
            <person name="Ma J."/>
        </authorList>
    </citation>
    <scope>NUCLEOTIDE SEQUENCE [LARGE SCALE GENOMIC DNA]</scope>
    <source>
        <strain evidence="5">JCM 17666</strain>
    </source>
</reference>
<dbReference type="EMBL" id="BAABFO010000014">
    <property type="protein sequence ID" value="GAA4335887.1"/>
    <property type="molecule type" value="Genomic_DNA"/>
</dbReference>
<comment type="caution">
    <text evidence="4">The sequence shown here is derived from an EMBL/GenBank/DDBJ whole genome shotgun (WGS) entry which is preliminary data.</text>
</comment>
<dbReference type="Pfam" id="PF01977">
    <property type="entry name" value="UbiD"/>
    <property type="match status" value="1"/>
</dbReference>
<evidence type="ECO:0000313" key="4">
    <source>
        <dbReference type="EMBL" id="GAA4335887.1"/>
    </source>
</evidence>
<dbReference type="Pfam" id="PF20696">
    <property type="entry name" value="UbiD_C"/>
    <property type="match status" value="1"/>
</dbReference>
<dbReference type="Proteomes" id="UP001501671">
    <property type="component" value="Unassembled WGS sequence"/>
</dbReference>
<dbReference type="InterPro" id="IPR048304">
    <property type="entry name" value="UbiD_Rift_dom"/>
</dbReference>
<dbReference type="NCBIfam" id="TIGR00148">
    <property type="entry name" value="UbiD family decarboxylase"/>
    <property type="match status" value="1"/>
</dbReference>
<dbReference type="SUPFAM" id="SSF143968">
    <property type="entry name" value="UbiD C-terminal domain-like"/>
    <property type="match status" value="1"/>
</dbReference>
<feature type="domain" description="3-octaprenyl-4-hydroxybenzoate carboxy-lyase-like Rift-related" evidence="1">
    <location>
        <begin position="95"/>
        <end position="295"/>
    </location>
</feature>
<dbReference type="SUPFAM" id="SSF50475">
    <property type="entry name" value="FMN-binding split barrel"/>
    <property type="match status" value="1"/>
</dbReference>
<organism evidence="4 5">
    <name type="scientific">Pigmentiphaga soli</name>
    <dbReference type="NCBI Taxonomy" id="1007095"/>
    <lineage>
        <taxon>Bacteria</taxon>
        <taxon>Pseudomonadati</taxon>
        <taxon>Pseudomonadota</taxon>
        <taxon>Betaproteobacteria</taxon>
        <taxon>Burkholderiales</taxon>
        <taxon>Alcaligenaceae</taxon>
        <taxon>Pigmentiphaga</taxon>
    </lineage>
</organism>
<proteinExistence type="predicted"/>
<dbReference type="InterPro" id="IPR049381">
    <property type="entry name" value="UbiD-like_C"/>
</dbReference>
<protein>
    <submittedName>
        <fullName evidence="4">UbiD family decarboxylase</fullName>
    </submittedName>
</protein>
<evidence type="ECO:0000259" key="2">
    <source>
        <dbReference type="Pfam" id="PF20695"/>
    </source>
</evidence>